<accession>A0A4Y1MVC8</accession>
<reference evidence="2" key="1">
    <citation type="submission" date="2017-12" db="EMBL/GenBank/DDBJ databases">
        <authorList>
            <person name="Martens C."/>
            <person name="Dahlstrom E."/>
            <person name="Barbian K."/>
            <person name="Sykora L."/>
            <person name="Ricklefs S."/>
            <person name="Bruno D."/>
            <person name="Anzick I."/>
            <person name="Myles I."/>
            <person name="Datta S.K."/>
        </authorList>
    </citation>
    <scope>NUCLEOTIDE SEQUENCE</scope>
    <source>
        <strain evidence="2">AD2</strain>
    </source>
</reference>
<organism evidence="2">
    <name type="scientific">Roseomonas mucosa</name>
    <dbReference type="NCBI Taxonomy" id="207340"/>
    <lineage>
        <taxon>Bacteria</taxon>
        <taxon>Pseudomonadati</taxon>
        <taxon>Pseudomonadota</taxon>
        <taxon>Alphaproteobacteria</taxon>
        <taxon>Acetobacterales</taxon>
        <taxon>Roseomonadaceae</taxon>
        <taxon>Roseomonas</taxon>
    </lineage>
</organism>
<gene>
    <name evidence="2" type="ORF">RADP37_03985</name>
</gene>
<sequence>MGPGPDELAPAEPDRAGKHGSPAGCWCRQRGQGVFLLFGSPASPPVPRDQPAG</sequence>
<proteinExistence type="predicted"/>
<name>A0A4Y1MVC8_9PROT</name>
<evidence type="ECO:0000313" key="2">
    <source>
        <dbReference type="EMBL" id="AWV21851.1"/>
    </source>
</evidence>
<protein>
    <submittedName>
        <fullName evidence="2">Uncharacterized protein</fullName>
    </submittedName>
</protein>
<dbReference type="EMBL" id="CP025189">
    <property type="protein sequence ID" value="AWV21851.1"/>
    <property type="molecule type" value="Genomic_DNA"/>
</dbReference>
<evidence type="ECO:0000256" key="1">
    <source>
        <dbReference type="SAM" id="MobiDB-lite"/>
    </source>
</evidence>
<dbReference type="AlphaFoldDB" id="A0A4Y1MVC8"/>
<feature type="region of interest" description="Disordered" evidence="1">
    <location>
        <begin position="1"/>
        <end position="24"/>
    </location>
</feature>